<evidence type="ECO:0000313" key="7">
    <source>
        <dbReference type="Proteomes" id="UP000035642"/>
    </source>
</evidence>
<dbReference type="WBParaSite" id="ACAC_0001048501-mRNA-1">
    <property type="protein sequence ID" value="ACAC_0001048501-mRNA-1"/>
    <property type="gene ID" value="ACAC_0001048501"/>
</dbReference>
<keyword evidence="4" id="KW-0235">DNA replication</keyword>
<evidence type="ECO:0000259" key="6">
    <source>
        <dbReference type="Pfam" id="PF04042"/>
    </source>
</evidence>
<evidence type="ECO:0000313" key="8">
    <source>
        <dbReference type="WBParaSite" id="ACAC_0001048501-mRNA-1"/>
    </source>
</evidence>
<evidence type="ECO:0000256" key="4">
    <source>
        <dbReference type="ARBA" id="ARBA00022705"/>
    </source>
</evidence>
<dbReference type="PANTHER" id="PTHR23061">
    <property type="entry name" value="DNA POLYMERASE 2 ALPHA 70 KDA SUBUNIT"/>
    <property type="match status" value="1"/>
</dbReference>
<dbReference type="Pfam" id="PF04042">
    <property type="entry name" value="DNA_pol_E_B"/>
    <property type="match status" value="2"/>
</dbReference>
<evidence type="ECO:0000256" key="1">
    <source>
        <dbReference type="ARBA" id="ARBA00004123"/>
    </source>
</evidence>
<keyword evidence="7" id="KW-1185">Reference proteome</keyword>
<dbReference type="GO" id="GO:0005658">
    <property type="term" value="C:alpha DNA polymerase:primase complex"/>
    <property type="evidence" value="ECO:0007669"/>
    <property type="project" value="TreeGrafter"/>
</dbReference>
<evidence type="ECO:0000256" key="3">
    <source>
        <dbReference type="ARBA" id="ARBA00018596"/>
    </source>
</evidence>
<evidence type="ECO:0000256" key="2">
    <source>
        <dbReference type="ARBA" id="ARBA00007299"/>
    </source>
</evidence>
<protein>
    <recommendedName>
        <fullName evidence="3">DNA polymerase alpha subunit B</fullName>
    </recommendedName>
</protein>
<organism evidence="7 8">
    <name type="scientific">Angiostrongylus cantonensis</name>
    <name type="common">Rat lungworm</name>
    <dbReference type="NCBI Taxonomy" id="6313"/>
    <lineage>
        <taxon>Eukaryota</taxon>
        <taxon>Metazoa</taxon>
        <taxon>Ecdysozoa</taxon>
        <taxon>Nematoda</taxon>
        <taxon>Chromadorea</taxon>
        <taxon>Rhabditida</taxon>
        <taxon>Rhabditina</taxon>
        <taxon>Rhabditomorpha</taxon>
        <taxon>Strongyloidea</taxon>
        <taxon>Metastrongylidae</taxon>
        <taxon>Angiostrongylus</taxon>
    </lineage>
</organism>
<dbReference type="InterPro" id="IPR016722">
    <property type="entry name" value="DNA_pol_alpha_bsu"/>
</dbReference>
<proteinExistence type="inferred from homology"/>
<dbReference type="InterPro" id="IPR007185">
    <property type="entry name" value="DNA_pol_a/d/e_bsu"/>
</dbReference>
<accession>A0A0K0DH57</accession>
<dbReference type="GO" id="GO:0003677">
    <property type="term" value="F:DNA binding"/>
    <property type="evidence" value="ECO:0007669"/>
    <property type="project" value="InterPro"/>
</dbReference>
<name>A0A0K0DH57_ANGCA</name>
<dbReference type="PANTHER" id="PTHR23061:SF12">
    <property type="entry name" value="DNA POLYMERASE ALPHA SUBUNIT B"/>
    <property type="match status" value="1"/>
</dbReference>
<reference evidence="8" key="2">
    <citation type="submission" date="2017-02" db="UniProtKB">
        <authorList>
            <consortium name="WormBaseParasite"/>
        </authorList>
    </citation>
    <scope>IDENTIFICATION</scope>
</reference>
<dbReference type="AlphaFoldDB" id="A0A0K0DH57"/>
<feature type="domain" description="DNA polymerase alpha/delta/epsilon subunit B" evidence="6">
    <location>
        <begin position="11"/>
        <end position="127"/>
    </location>
</feature>
<dbReference type="STRING" id="6313.A0A0K0DH57"/>
<keyword evidence="5" id="KW-0539">Nucleus</keyword>
<feature type="domain" description="DNA polymerase alpha/delta/epsilon subunit B" evidence="6">
    <location>
        <begin position="148"/>
        <end position="222"/>
    </location>
</feature>
<sequence>MVNYNNPNFQMGPFVERKNAYMKLPQFSEEYGDVMDELMRKIAKSLEGRVFNSFNLIKQTQNIPCRTELIVQPAPFRDACSIPVFPTPALKICSDVCKKFGRRLHSVPEPCVVRINGVELALTSSEVKVSILIILFTISKGRVTPYLQIISHLSKSEWHRSEDQENRDRIARLASHMLEQGSLYPLFPPALPTSIEECIKVCSLRSAPHVIVCPSVLASFIKIINKTVIVNPGIAARGATGTFLRCELATSIVEDVTNLPDCSKFEIVRF</sequence>
<dbReference type="Gene3D" id="3.60.21.60">
    <property type="match status" value="2"/>
</dbReference>
<dbReference type="GO" id="GO:0006270">
    <property type="term" value="P:DNA replication initiation"/>
    <property type="evidence" value="ECO:0007669"/>
    <property type="project" value="TreeGrafter"/>
</dbReference>
<dbReference type="Proteomes" id="UP000035642">
    <property type="component" value="Unassembled WGS sequence"/>
</dbReference>
<comment type="similarity">
    <text evidence="2">Belongs to the DNA polymerase alpha subunit B family.</text>
</comment>
<comment type="subcellular location">
    <subcellularLocation>
        <location evidence="1">Nucleus</location>
    </subcellularLocation>
</comment>
<evidence type="ECO:0000256" key="5">
    <source>
        <dbReference type="ARBA" id="ARBA00023242"/>
    </source>
</evidence>
<reference evidence="7" key="1">
    <citation type="submission" date="2012-09" db="EMBL/GenBank/DDBJ databases">
        <authorList>
            <person name="Martin A.A."/>
        </authorList>
    </citation>
    <scope>NUCLEOTIDE SEQUENCE</scope>
</reference>